<organism evidence="2 3">
    <name type="scientific">Mesorhabditis spiculigera</name>
    <dbReference type="NCBI Taxonomy" id="96644"/>
    <lineage>
        <taxon>Eukaryota</taxon>
        <taxon>Metazoa</taxon>
        <taxon>Ecdysozoa</taxon>
        <taxon>Nematoda</taxon>
        <taxon>Chromadorea</taxon>
        <taxon>Rhabditida</taxon>
        <taxon>Rhabditina</taxon>
        <taxon>Rhabditomorpha</taxon>
        <taxon>Rhabditoidea</taxon>
        <taxon>Rhabditidae</taxon>
        <taxon>Mesorhabditinae</taxon>
        <taxon>Mesorhabditis</taxon>
    </lineage>
</organism>
<feature type="non-terminal residue" evidence="2">
    <location>
        <position position="1"/>
    </location>
</feature>
<proteinExistence type="predicted"/>
<dbReference type="EMBL" id="CATQJA010000105">
    <property type="protein sequence ID" value="CAJ0557788.1"/>
    <property type="molecule type" value="Genomic_DNA"/>
</dbReference>
<evidence type="ECO:0000256" key="1">
    <source>
        <dbReference type="SAM" id="Phobius"/>
    </source>
</evidence>
<protein>
    <submittedName>
        <fullName evidence="2">Uncharacterized protein</fullName>
    </submittedName>
</protein>
<keyword evidence="1" id="KW-0812">Transmembrane</keyword>
<keyword evidence="1" id="KW-0472">Membrane</keyword>
<keyword evidence="1" id="KW-1133">Transmembrane helix</keyword>
<keyword evidence="3" id="KW-1185">Reference proteome</keyword>
<comment type="caution">
    <text evidence="2">The sequence shown here is derived from an EMBL/GenBank/DDBJ whole genome shotgun (WGS) entry which is preliminary data.</text>
</comment>
<feature type="transmembrane region" description="Helical" evidence="1">
    <location>
        <begin position="67"/>
        <end position="94"/>
    </location>
</feature>
<reference evidence="2" key="1">
    <citation type="submission" date="2023-06" db="EMBL/GenBank/DDBJ databases">
        <authorList>
            <person name="Delattre M."/>
        </authorList>
    </citation>
    <scope>NUCLEOTIDE SEQUENCE</scope>
    <source>
        <strain evidence="2">AF72</strain>
    </source>
</reference>
<sequence>MLHEDVFFVSSLDFLSDCLTTQCLEWRVGCLGTLAADTDARVLRRCPTAVCQFEGNQSASAWSMLEVGLLCLLSAMILFTIFLICCGNNVGFYVSVPQKRYSRWEEGDISDEEEDQEIALGNMHDPKMRPSKTAETIVDETEPGQTPNAPNAPTCSRYGVVAL</sequence>
<gene>
    <name evidence="2" type="ORF">MSPICULIGERA_LOCUS540</name>
</gene>
<evidence type="ECO:0000313" key="2">
    <source>
        <dbReference type="EMBL" id="CAJ0557788.1"/>
    </source>
</evidence>
<evidence type="ECO:0000313" key="3">
    <source>
        <dbReference type="Proteomes" id="UP001177023"/>
    </source>
</evidence>
<name>A0AA36C5C0_9BILA</name>
<dbReference type="AlphaFoldDB" id="A0AA36C5C0"/>
<dbReference type="Proteomes" id="UP001177023">
    <property type="component" value="Unassembled WGS sequence"/>
</dbReference>
<accession>A0AA36C5C0</accession>